<dbReference type="PANTHER" id="PTHR45797:SF3">
    <property type="entry name" value="TRANSCRIPTIONAL REGULATOR ATRX HOMOLOG"/>
    <property type="match status" value="1"/>
</dbReference>
<comment type="subcellular location">
    <subcellularLocation>
        <location evidence="1">Nucleus</location>
    </subcellularLocation>
</comment>
<dbReference type="GO" id="GO:0004386">
    <property type="term" value="F:helicase activity"/>
    <property type="evidence" value="ECO:0007669"/>
    <property type="project" value="UniProtKB-KW"/>
</dbReference>
<name>A0A0P8YEK4_DROAN</name>
<keyword evidence="4" id="KW-0378">Hydrolase</keyword>
<evidence type="ECO:0000256" key="5">
    <source>
        <dbReference type="ARBA" id="ARBA00022806"/>
    </source>
</evidence>
<dbReference type="SUPFAM" id="SSF52540">
    <property type="entry name" value="P-loop containing nucleoside triphosphate hydrolases"/>
    <property type="match status" value="1"/>
</dbReference>
<dbReference type="STRING" id="7217.A0A0P8YEK4"/>
<accession>A0A0P8YEK4</accession>
<proteinExistence type="inferred from homology"/>
<dbReference type="EMBL" id="CH902643">
    <property type="protein sequence ID" value="KPU77336.1"/>
    <property type="molecule type" value="Genomic_DNA"/>
</dbReference>
<keyword evidence="6" id="KW-0067">ATP-binding</keyword>
<dbReference type="InterPro" id="IPR027417">
    <property type="entry name" value="P-loop_NTPase"/>
</dbReference>
<keyword evidence="7" id="KW-0238">DNA-binding</keyword>
<evidence type="ECO:0000256" key="8">
    <source>
        <dbReference type="ARBA" id="ARBA00023242"/>
    </source>
</evidence>
<dbReference type="GO" id="GO:0016887">
    <property type="term" value="F:ATP hydrolysis activity"/>
    <property type="evidence" value="ECO:0007669"/>
    <property type="project" value="InterPro"/>
</dbReference>
<dbReference type="SMART" id="SM00490">
    <property type="entry name" value="HELICc"/>
    <property type="match status" value="1"/>
</dbReference>
<dbReference type="InterPro" id="IPR049730">
    <property type="entry name" value="SNF2/RAD54-like_C"/>
</dbReference>
<dbReference type="CDD" id="cd18793">
    <property type="entry name" value="SF2_C_SNF"/>
    <property type="match status" value="1"/>
</dbReference>
<keyword evidence="3" id="KW-0547">Nucleotide-binding</keyword>
<dbReference type="Gene3D" id="3.40.50.300">
    <property type="entry name" value="P-loop containing nucleotide triphosphate hydrolases"/>
    <property type="match status" value="1"/>
</dbReference>
<dbReference type="GO" id="GO:0003677">
    <property type="term" value="F:DNA binding"/>
    <property type="evidence" value="ECO:0007669"/>
    <property type="project" value="UniProtKB-KW"/>
</dbReference>
<feature type="domain" description="Helicase C-terminal" evidence="9">
    <location>
        <begin position="1"/>
        <end position="154"/>
    </location>
</feature>
<keyword evidence="5" id="KW-0347">Helicase</keyword>
<organism evidence="10 11">
    <name type="scientific">Drosophila ananassae</name>
    <name type="common">Fruit fly</name>
    <dbReference type="NCBI Taxonomy" id="7217"/>
    <lineage>
        <taxon>Eukaryota</taxon>
        <taxon>Metazoa</taxon>
        <taxon>Ecdysozoa</taxon>
        <taxon>Arthropoda</taxon>
        <taxon>Hexapoda</taxon>
        <taxon>Insecta</taxon>
        <taxon>Pterygota</taxon>
        <taxon>Neoptera</taxon>
        <taxon>Endopterygota</taxon>
        <taxon>Diptera</taxon>
        <taxon>Brachycera</taxon>
        <taxon>Muscomorpha</taxon>
        <taxon>Ephydroidea</taxon>
        <taxon>Drosophilidae</taxon>
        <taxon>Drosophila</taxon>
        <taxon>Sophophora</taxon>
    </lineage>
</organism>
<dbReference type="OrthoDB" id="9900844at2759"/>
<dbReference type="InParanoid" id="A0A0P8YEK4"/>
<dbReference type="InterPro" id="IPR044574">
    <property type="entry name" value="ARIP4-like"/>
</dbReference>
<sequence>MFVLDFGLEEPKDYGSDIPSNQKKSNKWINGQDYYRLDGKTPKNIRHEMIKRFNSNVNKRARVFLISSRAGGQGINLIGANRVIILDTSWNPSNDQQNIFRIFRLGQKKNCYIYRLIAMGTMEEKVYSRSVTKQAMSFRVVDEQQIDRHYNMAELAELYTLSIPRSHERTMPLLPKDAVLADLLRQSDLVYKYHEHDSLLENKVEQELSEQEKADAWDTYEKELQLNYVQKENMEAEKINFGQSPPQLQSYLGTLQNLDMQTLLNYRIQSTSMVPLYNYNLNRNYISGYNYYPNLKMNSYIKDNTLDSSIHNLNSSFTTSQNIASQMSFLESHSDIISEHKISPYEQYRNIMENSLKNFFLNQSYISNIDRSKEETKNAFLETSKANLYDNFSQIFSENRTSSKSIGSNEGVSSSNELSKFIKNGCLQNTNIPTAITLERNKPRNHHGYNNQLLDDGSPKTVSGASVINKLVTFNAFEEDHTNVNETEKDLVTSLDLNTTKLKDVPSCSKSIKKPLLHKNKTISTFETQTNESNVLTQIPEDKQNEMSNLFVTKKETILSRMDIKEKTPPFENINFPNSVQKNCLSKRIKNVRRLTDDETNTYLKRPKY</sequence>
<dbReference type="PANTHER" id="PTHR45797">
    <property type="entry name" value="RAD54-LIKE"/>
    <property type="match status" value="1"/>
</dbReference>
<evidence type="ECO:0000256" key="4">
    <source>
        <dbReference type="ARBA" id="ARBA00022801"/>
    </source>
</evidence>
<evidence type="ECO:0000256" key="7">
    <source>
        <dbReference type="ARBA" id="ARBA00023125"/>
    </source>
</evidence>
<dbReference type="PROSITE" id="PS51194">
    <property type="entry name" value="HELICASE_CTER"/>
    <property type="match status" value="1"/>
</dbReference>
<evidence type="ECO:0000313" key="10">
    <source>
        <dbReference type="EMBL" id="KPU77336.1"/>
    </source>
</evidence>
<evidence type="ECO:0000256" key="2">
    <source>
        <dbReference type="ARBA" id="ARBA00007025"/>
    </source>
</evidence>
<evidence type="ECO:0000256" key="3">
    <source>
        <dbReference type="ARBA" id="ARBA00022741"/>
    </source>
</evidence>
<dbReference type="GO" id="GO:0005634">
    <property type="term" value="C:nucleus"/>
    <property type="evidence" value="ECO:0007669"/>
    <property type="project" value="UniProtKB-SubCell"/>
</dbReference>
<dbReference type="Proteomes" id="UP000007801">
    <property type="component" value="Unassembled WGS sequence"/>
</dbReference>
<dbReference type="GO" id="GO:0005524">
    <property type="term" value="F:ATP binding"/>
    <property type="evidence" value="ECO:0007669"/>
    <property type="project" value="UniProtKB-KW"/>
</dbReference>
<evidence type="ECO:0000259" key="9">
    <source>
        <dbReference type="PROSITE" id="PS51194"/>
    </source>
</evidence>
<gene>
    <name evidence="10" type="primary">Dana\GF27507</name>
    <name evidence="10" type="ORF">GF27507</name>
</gene>
<keyword evidence="8" id="KW-0539">Nucleus</keyword>
<dbReference type="SMR" id="A0A0P8YEK4"/>
<evidence type="ECO:0000256" key="1">
    <source>
        <dbReference type="ARBA" id="ARBA00004123"/>
    </source>
</evidence>
<dbReference type="AlphaFoldDB" id="A0A0P8YEK4"/>
<evidence type="ECO:0000313" key="11">
    <source>
        <dbReference type="Proteomes" id="UP000007801"/>
    </source>
</evidence>
<comment type="similarity">
    <text evidence="2">Belongs to the SNF2/RAD54 helicase family.</text>
</comment>
<protein>
    <recommendedName>
        <fullName evidence="9">Helicase C-terminal domain-containing protein</fullName>
    </recommendedName>
</protein>
<keyword evidence="11" id="KW-1185">Reference proteome</keyword>
<reference evidence="10 11" key="1">
    <citation type="journal article" date="2007" name="Nature">
        <title>Evolution of genes and genomes on the Drosophila phylogeny.</title>
        <authorList>
            <consortium name="Drosophila 12 Genomes Consortium"/>
            <person name="Clark A.G."/>
            <person name="Eisen M.B."/>
            <person name="Smith D.R."/>
            <person name="Bergman C.M."/>
            <person name="Oliver B."/>
            <person name="Markow T.A."/>
            <person name="Kaufman T.C."/>
            <person name="Kellis M."/>
            <person name="Gelbart W."/>
            <person name="Iyer V.N."/>
            <person name="Pollard D.A."/>
            <person name="Sackton T.B."/>
            <person name="Larracuente A.M."/>
            <person name="Singh N.D."/>
            <person name="Abad J.P."/>
            <person name="Abt D.N."/>
            <person name="Adryan B."/>
            <person name="Aguade M."/>
            <person name="Akashi H."/>
            <person name="Anderson W.W."/>
            <person name="Aquadro C.F."/>
            <person name="Ardell D.H."/>
            <person name="Arguello R."/>
            <person name="Artieri C.G."/>
            <person name="Barbash D.A."/>
            <person name="Barker D."/>
            <person name="Barsanti P."/>
            <person name="Batterham P."/>
            <person name="Batzoglou S."/>
            <person name="Begun D."/>
            <person name="Bhutkar A."/>
            <person name="Blanco E."/>
            <person name="Bosak S.A."/>
            <person name="Bradley R.K."/>
            <person name="Brand A.D."/>
            <person name="Brent M.R."/>
            <person name="Brooks A.N."/>
            <person name="Brown R.H."/>
            <person name="Butlin R.K."/>
            <person name="Caggese C."/>
            <person name="Calvi B.R."/>
            <person name="Bernardo de Carvalho A."/>
            <person name="Caspi A."/>
            <person name="Castrezana S."/>
            <person name="Celniker S.E."/>
            <person name="Chang J.L."/>
            <person name="Chapple C."/>
            <person name="Chatterji S."/>
            <person name="Chinwalla A."/>
            <person name="Civetta A."/>
            <person name="Clifton S.W."/>
            <person name="Comeron J.M."/>
            <person name="Costello J.C."/>
            <person name="Coyne J.A."/>
            <person name="Daub J."/>
            <person name="David R.G."/>
            <person name="Delcher A.L."/>
            <person name="Delehaunty K."/>
            <person name="Do C.B."/>
            <person name="Ebling H."/>
            <person name="Edwards K."/>
            <person name="Eickbush T."/>
            <person name="Evans J.D."/>
            <person name="Filipski A."/>
            <person name="Findeiss S."/>
            <person name="Freyhult E."/>
            <person name="Fulton L."/>
            <person name="Fulton R."/>
            <person name="Garcia A.C."/>
            <person name="Gardiner A."/>
            <person name="Garfield D.A."/>
            <person name="Garvin B.E."/>
            <person name="Gibson G."/>
            <person name="Gilbert D."/>
            <person name="Gnerre S."/>
            <person name="Godfrey J."/>
            <person name="Good R."/>
            <person name="Gotea V."/>
            <person name="Gravely B."/>
            <person name="Greenberg A.J."/>
            <person name="Griffiths-Jones S."/>
            <person name="Gross S."/>
            <person name="Guigo R."/>
            <person name="Gustafson E.A."/>
            <person name="Haerty W."/>
            <person name="Hahn M.W."/>
            <person name="Halligan D.L."/>
            <person name="Halpern A.L."/>
            <person name="Halter G.M."/>
            <person name="Han M.V."/>
            <person name="Heger A."/>
            <person name="Hillier L."/>
            <person name="Hinrichs A.S."/>
            <person name="Holmes I."/>
            <person name="Hoskins R.A."/>
            <person name="Hubisz M.J."/>
            <person name="Hultmark D."/>
            <person name="Huntley M.A."/>
            <person name="Jaffe D.B."/>
            <person name="Jagadeeshan S."/>
            <person name="Jeck W.R."/>
            <person name="Johnson J."/>
            <person name="Jones C.D."/>
            <person name="Jordan W.C."/>
            <person name="Karpen G.H."/>
            <person name="Kataoka E."/>
            <person name="Keightley P.D."/>
            <person name="Kheradpour P."/>
            <person name="Kirkness E.F."/>
            <person name="Koerich L.B."/>
            <person name="Kristiansen K."/>
            <person name="Kudrna D."/>
            <person name="Kulathinal R.J."/>
            <person name="Kumar S."/>
            <person name="Kwok R."/>
            <person name="Lander E."/>
            <person name="Langley C.H."/>
            <person name="Lapoint R."/>
            <person name="Lazzaro B.P."/>
            <person name="Lee S.J."/>
            <person name="Levesque L."/>
            <person name="Li R."/>
            <person name="Lin C.F."/>
            <person name="Lin M.F."/>
            <person name="Lindblad-Toh K."/>
            <person name="Llopart A."/>
            <person name="Long M."/>
            <person name="Low L."/>
            <person name="Lozovsky E."/>
            <person name="Lu J."/>
            <person name="Luo M."/>
            <person name="Machado C.A."/>
            <person name="Makalowski W."/>
            <person name="Marzo M."/>
            <person name="Matsuda M."/>
            <person name="Matzkin L."/>
            <person name="McAllister B."/>
            <person name="McBride C.S."/>
            <person name="McKernan B."/>
            <person name="McKernan K."/>
            <person name="Mendez-Lago M."/>
            <person name="Minx P."/>
            <person name="Mollenhauer M.U."/>
            <person name="Montooth K."/>
            <person name="Mount S.M."/>
            <person name="Mu X."/>
            <person name="Myers E."/>
            <person name="Negre B."/>
            <person name="Newfeld S."/>
            <person name="Nielsen R."/>
            <person name="Noor M.A."/>
            <person name="O'Grady P."/>
            <person name="Pachter L."/>
            <person name="Papaceit M."/>
            <person name="Parisi M.J."/>
            <person name="Parisi M."/>
            <person name="Parts L."/>
            <person name="Pedersen J.S."/>
            <person name="Pesole G."/>
            <person name="Phillippy A.M."/>
            <person name="Ponting C.P."/>
            <person name="Pop M."/>
            <person name="Porcelli D."/>
            <person name="Powell J.R."/>
            <person name="Prohaska S."/>
            <person name="Pruitt K."/>
            <person name="Puig M."/>
            <person name="Quesneville H."/>
            <person name="Ram K.R."/>
            <person name="Rand D."/>
            <person name="Rasmussen M.D."/>
            <person name="Reed L.K."/>
            <person name="Reenan R."/>
            <person name="Reily A."/>
            <person name="Remington K.A."/>
            <person name="Rieger T.T."/>
            <person name="Ritchie M.G."/>
            <person name="Robin C."/>
            <person name="Rogers Y.H."/>
            <person name="Rohde C."/>
            <person name="Rozas J."/>
            <person name="Rubenfield M.J."/>
            <person name="Ruiz A."/>
            <person name="Russo S."/>
            <person name="Salzberg S.L."/>
            <person name="Sanchez-Gracia A."/>
            <person name="Saranga D.J."/>
            <person name="Sato H."/>
            <person name="Schaeffer S.W."/>
            <person name="Schatz M.C."/>
            <person name="Schlenke T."/>
            <person name="Schwartz R."/>
            <person name="Segarra C."/>
            <person name="Singh R.S."/>
            <person name="Sirot L."/>
            <person name="Sirota M."/>
            <person name="Sisneros N.B."/>
            <person name="Smith C.D."/>
            <person name="Smith T.F."/>
            <person name="Spieth J."/>
            <person name="Stage D.E."/>
            <person name="Stark A."/>
            <person name="Stephan W."/>
            <person name="Strausberg R.L."/>
            <person name="Strempel S."/>
            <person name="Sturgill D."/>
            <person name="Sutton G."/>
            <person name="Sutton G.G."/>
            <person name="Tao W."/>
            <person name="Teichmann S."/>
            <person name="Tobari Y.N."/>
            <person name="Tomimura Y."/>
            <person name="Tsolas J.M."/>
            <person name="Valente V.L."/>
            <person name="Venter E."/>
            <person name="Venter J.C."/>
            <person name="Vicario S."/>
            <person name="Vieira F.G."/>
            <person name="Vilella A.J."/>
            <person name="Villasante A."/>
            <person name="Walenz B."/>
            <person name="Wang J."/>
            <person name="Wasserman M."/>
            <person name="Watts T."/>
            <person name="Wilson D."/>
            <person name="Wilson R.K."/>
            <person name="Wing R.A."/>
            <person name="Wolfner M.F."/>
            <person name="Wong A."/>
            <person name="Wong G.K."/>
            <person name="Wu C.I."/>
            <person name="Wu G."/>
            <person name="Yamamoto D."/>
            <person name="Yang H.P."/>
            <person name="Yang S.P."/>
            <person name="Yorke J.A."/>
            <person name="Yoshida K."/>
            <person name="Zdobnov E."/>
            <person name="Zhang P."/>
            <person name="Zhang Y."/>
            <person name="Zimin A.V."/>
            <person name="Baldwin J."/>
            <person name="Abdouelleil A."/>
            <person name="Abdulkadir J."/>
            <person name="Abebe A."/>
            <person name="Abera B."/>
            <person name="Abreu J."/>
            <person name="Acer S.C."/>
            <person name="Aftuck L."/>
            <person name="Alexander A."/>
            <person name="An P."/>
            <person name="Anderson E."/>
            <person name="Anderson S."/>
            <person name="Arachi H."/>
            <person name="Azer M."/>
            <person name="Bachantsang P."/>
            <person name="Barry A."/>
            <person name="Bayul T."/>
            <person name="Berlin A."/>
            <person name="Bessette D."/>
            <person name="Bloom T."/>
            <person name="Blye J."/>
            <person name="Boguslavskiy L."/>
            <person name="Bonnet C."/>
            <person name="Boukhgalter B."/>
            <person name="Bourzgui I."/>
            <person name="Brown A."/>
            <person name="Cahill P."/>
            <person name="Channer S."/>
            <person name="Cheshatsang Y."/>
            <person name="Chuda L."/>
            <person name="Citroen M."/>
            <person name="Collymore A."/>
            <person name="Cooke P."/>
            <person name="Costello M."/>
            <person name="D'Aco K."/>
            <person name="Daza R."/>
            <person name="De Haan G."/>
            <person name="DeGray S."/>
            <person name="DeMaso C."/>
            <person name="Dhargay N."/>
            <person name="Dooley K."/>
            <person name="Dooley E."/>
            <person name="Doricent M."/>
            <person name="Dorje P."/>
            <person name="Dorjee K."/>
            <person name="Dupes A."/>
            <person name="Elong R."/>
            <person name="Falk J."/>
            <person name="Farina A."/>
            <person name="Faro S."/>
            <person name="Ferguson D."/>
            <person name="Fisher S."/>
            <person name="Foley C.D."/>
            <person name="Franke A."/>
            <person name="Friedrich D."/>
            <person name="Gadbois L."/>
            <person name="Gearin G."/>
            <person name="Gearin C.R."/>
            <person name="Giannoukos G."/>
            <person name="Goode T."/>
            <person name="Graham J."/>
            <person name="Grandbois E."/>
            <person name="Grewal S."/>
            <person name="Gyaltsen K."/>
            <person name="Hafez N."/>
            <person name="Hagos B."/>
            <person name="Hall J."/>
            <person name="Henson C."/>
            <person name="Hollinger A."/>
            <person name="Honan T."/>
            <person name="Huard M.D."/>
            <person name="Hughes L."/>
            <person name="Hurhula B."/>
            <person name="Husby M.E."/>
            <person name="Kamat A."/>
            <person name="Kanga B."/>
            <person name="Kashin S."/>
            <person name="Khazanovich D."/>
            <person name="Kisner P."/>
            <person name="Lance K."/>
            <person name="Lara M."/>
            <person name="Lee W."/>
            <person name="Lennon N."/>
            <person name="Letendre F."/>
            <person name="LeVine R."/>
            <person name="Lipovsky A."/>
            <person name="Liu X."/>
            <person name="Liu J."/>
            <person name="Liu S."/>
            <person name="Lokyitsang T."/>
            <person name="Lokyitsang Y."/>
            <person name="Lubonja R."/>
            <person name="Lui A."/>
            <person name="MacDonald P."/>
            <person name="Magnisalis V."/>
            <person name="Maru K."/>
            <person name="Matthews C."/>
            <person name="McCusker W."/>
            <person name="McDonough S."/>
            <person name="Mehta T."/>
            <person name="Meldrim J."/>
            <person name="Meneus L."/>
            <person name="Mihai O."/>
            <person name="Mihalev A."/>
            <person name="Mihova T."/>
            <person name="Mittelman R."/>
            <person name="Mlenga V."/>
            <person name="Montmayeur A."/>
            <person name="Mulrain L."/>
            <person name="Navidi A."/>
            <person name="Naylor J."/>
            <person name="Negash T."/>
            <person name="Nguyen T."/>
            <person name="Nguyen N."/>
            <person name="Nicol R."/>
            <person name="Norbu C."/>
            <person name="Norbu N."/>
            <person name="Novod N."/>
            <person name="O'Neill B."/>
            <person name="Osman S."/>
            <person name="Markiewicz E."/>
            <person name="Oyono O.L."/>
            <person name="Patti C."/>
            <person name="Phunkhang P."/>
            <person name="Pierre F."/>
            <person name="Priest M."/>
            <person name="Raghuraman S."/>
            <person name="Rege F."/>
            <person name="Reyes R."/>
            <person name="Rise C."/>
            <person name="Rogov P."/>
            <person name="Ross K."/>
            <person name="Ryan E."/>
            <person name="Settipalli S."/>
            <person name="Shea T."/>
            <person name="Sherpa N."/>
            <person name="Shi L."/>
            <person name="Shih D."/>
            <person name="Sparrow T."/>
            <person name="Spaulding J."/>
            <person name="Stalker J."/>
            <person name="Stange-Thomann N."/>
            <person name="Stavropoulos S."/>
            <person name="Stone C."/>
            <person name="Strader C."/>
            <person name="Tesfaye S."/>
            <person name="Thomson T."/>
            <person name="Thoulutsang Y."/>
            <person name="Thoulutsang D."/>
            <person name="Topham K."/>
            <person name="Topping I."/>
            <person name="Tsamla T."/>
            <person name="Vassiliev H."/>
            <person name="Vo A."/>
            <person name="Wangchuk T."/>
            <person name="Wangdi T."/>
            <person name="Weiand M."/>
            <person name="Wilkinson J."/>
            <person name="Wilson A."/>
            <person name="Yadav S."/>
            <person name="Young G."/>
            <person name="Yu Q."/>
            <person name="Zembek L."/>
            <person name="Zhong D."/>
            <person name="Zimmer A."/>
            <person name="Zwirko Z."/>
            <person name="Jaffe D.B."/>
            <person name="Alvarez P."/>
            <person name="Brockman W."/>
            <person name="Butler J."/>
            <person name="Chin C."/>
            <person name="Gnerre S."/>
            <person name="Grabherr M."/>
            <person name="Kleber M."/>
            <person name="Mauceli E."/>
            <person name="MacCallum I."/>
        </authorList>
    </citation>
    <scope>NUCLEOTIDE SEQUENCE [LARGE SCALE GENOMIC DNA]</scope>
    <source>
        <strain evidence="11">Tucson 14024-0371.13</strain>
    </source>
</reference>
<dbReference type="InterPro" id="IPR001650">
    <property type="entry name" value="Helicase_C-like"/>
</dbReference>
<evidence type="ECO:0000256" key="6">
    <source>
        <dbReference type="ARBA" id="ARBA00022840"/>
    </source>
</evidence>
<dbReference type="Pfam" id="PF00271">
    <property type="entry name" value="Helicase_C"/>
    <property type="match status" value="1"/>
</dbReference>